<reference evidence="3" key="1">
    <citation type="submission" date="2021-04" db="EMBL/GenBank/DDBJ databases">
        <title>Oceanospirillales bacteria with DddD are important DMSP degraders in coastal seawater.</title>
        <authorList>
            <person name="Liu J."/>
        </authorList>
    </citation>
    <scope>NUCLEOTIDE SEQUENCE</scope>
    <source>
        <strain evidence="3">D13-1</strain>
    </source>
</reference>
<feature type="domain" description="DUF306" evidence="2">
    <location>
        <begin position="47"/>
        <end position="149"/>
    </location>
</feature>
<dbReference type="Proteomes" id="UP001058461">
    <property type="component" value="Chromosome"/>
</dbReference>
<dbReference type="PANTHER" id="PTHR35535:SF1">
    <property type="entry name" value="HEAT SHOCK PROTEIN HSLJ"/>
    <property type="match status" value="1"/>
</dbReference>
<accession>A0ABY5HPK3</accession>
<name>A0ABY5HPK3_9GAMM</name>
<dbReference type="InterPro" id="IPR005184">
    <property type="entry name" value="DUF306_Meta_HslJ"/>
</dbReference>
<dbReference type="EMBL" id="CP073347">
    <property type="protein sequence ID" value="UTW13717.1"/>
    <property type="molecule type" value="Genomic_DNA"/>
</dbReference>
<dbReference type="InterPro" id="IPR053147">
    <property type="entry name" value="Hsp_HslJ-like"/>
</dbReference>
<dbReference type="PROSITE" id="PS51257">
    <property type="entry name" value="PROKAR_LIPOPROTEIN"/>
    <property type="match status" value="1"/>
</dbReference>
<feature type="signal peptide" evidence="1">
    <location>
        <begin position="1"/>
        <end position="23"/>
    </location>
</feature>
<organism evidence="3 4">
    <name type="scientific">Marinobacterium rhizophilum</name>
    <dbReference type="NCBI Taxonomy" id="420402"/>
    <lineage>
        <taxon>Bacteria</taxon>
        <taxon>Pseudomonadati</taxon>
        <taxon>Pseudomonadota</taxon>
        <taxon>Gammaproteobacteria</taxon>
        <taxon>Oceanospirillales</taxon>
        <taxon>Oceanospirillaceae</taxon>
        <taxon>Marinobacterium</taxon>
    </lineage>
</organism>
<evidence type="ECO:0000256" key="1">
    <source>
        <dbReference type="SAM" id="SignalP"/>
    </source>
</evidence>
<dbReference type="Pfam" id="PF03724">
    <property type="entry name" value="META"/>
    <property type="match status" value="1"/>
</dbReference>
<protein>
    <submittedName>
        <fullName evidence="3">META domain-containing protein</fullName>
    </submittedName>
</protein>
<sequence>MKRIFSSTFWGSAALFSAGALLAGCSGLQGTAAAPGAALDASVAISSLAGTRWQVTRVADQPVPAAINPTVQFDDRGQVFGSAGCNQFSGAYQLENGGLRVERLATTRKLCFPALMYQEEALLRVLRGAERVYLQDDALILESARERGRSRMIPLPEAPVPRS</sequence>
<keyword evidence="4" id="KW-1185">Reference proteome</keyword>
<gene>
    <name evidence="3" type="ORF">KDW95_08790</name>
</gene>
<evidence type="ECO:0000313" key="3">
    <source>
        <dbReference type="EMBL" id="UTW13717.1"/>
    </source>
</evidence>
<evidence type="ECO:0000259" key="2">
    <source>
        <dbReference type="Pfam" id="PF03724"/>
    </source>
</evidence>
<dbReference type="InterPro" id="IPR038670">
    <property type="entry name" value="HslJ-like_sf"/>
</dbReference>
<keyword evidence="1" id="KW-0732">Signal</keyword>
<dbReference type="PANTHER" id="PTHR35535">
    <property type="entry name" value="HEAT SHOCK PROTEIN HSLJ"/>
    <property type="match status" value="1"/>
</dbReference>
<dbReference type="RefSeq" id="WP_255855907.1">
    <property type="nucleotide sequence ID" value="NZ_CP073347.1"/>
</dbReference>
<feature type="chain" id="PRO_5046329312" evidence="1">
    <location>
        <begin position="24"/>
        <end position="163"/>
    </location>
</feature>
<evidence type="ECO:0000313" key="4">
    <source>
        <dbReference type="Proteomes" id="UP001058461"/>
    </source>
</evidence>
<dbReference type="Gene3D" id="2.40.128.270">
    <property type="match status" value="1"/>
</dbReference>
<proteinExistence type="predicted"/>